<name>X1JY62_9ZZZZ</name>
<sequence>LRQANSLGTNYAIIIGETEVRTQSAILRDMMNNEQKIVPLSEIAAALN</sequence>
<dbReference type="SUPFAM" id="SSF52954">
    <property type="entry name" value="Class II aaRS ABD-related"/>
    <property type="match status" value="1"/>
</dbReference>
<dbReference type="EMBL" id="BARV01003058">
    <property type="protein sequence ID" value="GAH99072.1"/>
    <property type="molecule type" value="Genomic_DNA"/>
</dbReference>
<dbReference type="AlphaFoldDB" id="X1JY62"/>
<accession>X1JY62</accession>
<evidence type="ECO:0000259" key="1">
    <source>
        <dbReference type="Pfam" id="PF03129"/>
    </source>
</evidence>
<evidence type="ECO:0000313" key="2">
    <source>
        <dbReference type="EMBL" id="GAH99072.1"/>
    </source>
</evidence>
<comment type="caution">
    <text evidence="2">The sequence shown here is derived from an EMBL/GenBank/DDBJ whole genome shotgun (WGS) entry which is preliminary data.</text>
</comment>
<protein>
    <recommendedName>
        <fullName evidence="1">Anticodon-binding domain-containing protein</fullName>
    </recommendedName>
</protein>
<dbReference type="Gene3D" id="3.40.50.800">
    <property type="entry name" value="Anticodon-binding domain"/>
    <property type="match status" value="1"/>
</dbReference>
<gene>
    <name evidence="2" type="ORF">S06H3_07530</name>
</gene>
<organism evidence="2">
    <name type="scientific">marine sediment metagenome</name>
    <dbReference type="NCBI Taxonomy" id="412755"/>
    <lineage>
        <taxon>unclassified sequences</taxon>
        <taxon>metagenomes</taxon>
        <taxon>ecological metagenomes</taxon>
    </lineage>
</organism>
<dbReference type="InterPro" id="IPR004154">
    <property type="entry name" value="Anticodon-bd"/>
</dbReference>
<feature type="domain" description="Anticodon-binding" evidence="1">
    <location>
        <begin position="2"/>
        <end position="47"/>
    </location>
</feature>
<dbReference type="Pfam" id="PF03129">
    <property type="entry name" value="HGTP_anticodon"/>
    <property type="match status" value="1"/>
</dbReference>
<feature type="non-terminal residue" evidence="2">
    <location>
        <position position="1"/>
    </location>
</feature>
<reference evidence="2" key="1">
    <citation type="journal article" date="2014" name="Front. Microbiol.">
        <title>High frequency of phylogenetically diverse reductive dehalogenase-homologous genes in deep subseafloor sedimentary metagenomes.</title>
        <authorList>
            <person name="Kawai M."/>
            <person name="Futagami T."/>
            <person name="Toyoda A."/>
            <person name="Takaki Y."/>
            <person name="Nishi S."/>
            <person name="Hori S."/>
            <person name="Arai W."/>
            <person name="Tsubouchi T."/>
            <person name="Morono Y."/>
            <person name="Uchiyama I."/>
            <person name="Ito T."/>
            <person name="Fujiyama A."/>
            <person name="Inagaki F."/>
            <person name="Takami H."/>
        </authorList>
    </citation>
    <scope>NUCLEOTIDE SEQUENCE</scope>
    <source>
        <strain evidence="2">Expedition CK06-06</strain>
    </source>
</reference>
<proteinExistence type="predicted"/>
<dbReference type="InterPro" id="IPR036621">
    <property type="entry name" value="Anticodon-bd_dom_sf"/>
</dbReference>